<feature type="compositionally biased region" description="Polar residues" evidence="2">
    <location>
        <begin position="145"/>
        <end position="154"/>
    </location>
</feature>
<feature type="domain" description="Transposase IS66 central" evidence="3">
    <location>
        <begin position="259"/>
        <end position="543"/>
    </location>
</feature>
<keyword evidence="1" id="KW-0175">Coiled coil</keyword>
<feature type="region of interest" description="Disordered" evidence="2">
    <location>
        <begin position="12"/>
        <end position="35"/>
    </location>
</feature>
<proteinExistence type="predicted"/>
<dbReference type="AlphaFoldDB" id="A0A412Y6E4"/>
<feature type="compositionally biased region" description="Basic and acidic residues" evidence="2">
    <location>
        <begin position="129"/>
        <end position="142"/>
    </location>
</feature>
<evidence type="ECO:0000256" key="2">
    <source>
        <dbReference type="SAM" id="MobiDB-lite"/>
    </source>
</evidence>
<feature type="region of interest" description="Disordered" evidence="2">
    <location>
        <begin position="129"/>
        <end position="171"/>
    </location>
</feature>
<comment type="caution">
    <text evidence="4">The sequence shown here is derived from an EMBL/GenBank/DDBJ whole genome shotgun (WGS) entry which is preliminary data.</text>
</comment>
<organism evidence="4 5">
    <name type="scientific">Bacteroides intestinalis</name>
    <dbReference type="NCBI Taxonomy" id="329854"/>
    <lineage>
        <taxon>Bacteria</taxon>
        <taxon>Pseudomonadati</taxon>
        <taxon>Bacteroidota</taxon>
        <taxon>Bacteroidia</taxon>
        <taxon>Bacteroidales</taxon>
        <taxon>Bacteroidaceae</taxon>
        <taxon>Bacteroides</taxon>
    </lineage>
</organism>
<dbReference type="Pfam" id="PF03050">
    <property type="entry name" value="DDE_Tnp_IS66"/>
    <property type="match status" value="1"/>
</dbReference>
<protein>
    <submittedName>
        <fullName evidence="4">IS66 family transposase</fullName>
    </submittedName>
</protein>
<feature type="compositionally biased region" description="Basic and acidic residues" evidence="2">
    <location>
        <begin position="159"/>
        <end position="171"/>
    </location>
</feature>
<dbReference type="EMBL" id="QRZF01000008">
    <property type="protein sequence ID" value="RGV52999.1"/>
    <property type="molecule type" value="Genomic_DNA"/>
</dbReference>
<feature type="coiled-coil region" evidence="1">
    <location>
        <begin position="73"/>
        <end position="107"/>
    </location>
</feature>
<dbReference type="InterPro" id="IPR052344">
    <property type="entry name" value="Transposase-related"/>
</dbReference>
<gene>
    <name evidence="4" type="ORF">DWW10_13560</name>
</gene>
<dbReference type="InterPro" id="IPR004291">
    <property type="entry name" value="Transposase_IS66_central"/>
</dbReference>
<evidence type="ECO:0000313" key="4">
    <source>
        <dbReference type="EMBL" id="RGV52999.1"/>
    </source>
</evidence>
<name>A0A412Y6E4_9BACE</name>
<evidence type="ECO:0000256" key="1">
    <source>
        <dbReference type="SAM" id="Coils"/>
    </source>
</evidence>
<evidence type="ECO:0000259" key="3">
    <source>
        <dbReference type="Pfam" id="PF03050"/>
    </source>
</evidence>
<evidence type="ECO:0000313" key="5">
    <source>
        <dbReference type="Proteomes" id="UP000283850"/>
    </source>
</evidence>
<reference evidence="4 5" key="1">
    <citation type="submission" date="2018-08" db="EMBL/GenBank/DDBJ databases">
        <title>A genome reference for cultivated species of the human gut microbiota.</title>
        <authorList>
            <person name="Zou Y."/>
            <person name="Xue W."/>
            <person name="Luo G."/>
        </authorList>
    </citation>
    <scope>NUCLEOTIDE SEQUENCE [LARGE SCALE GENOMIC DNA]</scope>
    <source>
        <strain evidence="4 5">AF14-32</strain>
    </source>
</reference>
<dbReference type="PANTHER" id="PTHR33678">
    <property type="entry name" value="BLL1576 PROTEIN"/>
    <property type="match status" value="1"/>
</dbReference>
<dbReference type="PANTHER" id="PTHR33678:SF2">
    <property type="match status" value="1"/>
</dbReference>
<dbReference type="Proteomes" id="UP000283850">
    <property type="component" value="Unassembled WGS sequence"/>
</dbReference>
<accession>A0A412Y6E4</accession>
<sequence length="591" mass="68757">MNEFERMRLLSSARKLKEREETPEPFEDPYSDMTPEEKSKMIIELMAARDRDAERIRRDEARIDELLFKVDELLSLQKAAMSAEKERDDYKEMNSNLLSKITALEEQLKVRNKNLYGVKSQKGIYKKKREIEEDHTRDKDDFDGTPQSPGSSLPQHGEAPAREEDVETKSKEARLYRQGLSYRVMSADNTVCHDSDIRQLPAGAIIIKRFRKYAYEQISRLVEHDYEVIRYKTPDGKIHEGYFPFIGQPEIIDVVPGTHASGSFLAYLAFNKYVLDTPLYREMYRLSGESMHLSRMSLTNWLEKGSAHFCGLISYLKNTCLEKDSIVNCDETWCRVKREGCYKKKYIWCLVNRLSKVVIYCYEDGSRGRDALRHILGDSQVKALQSDGYNVYMYLDDHMVDIEHLCCMAHARAKFKYAFEQGGDKDAAFILELIGELYKLEREYEEGRLSPGQIRLCRNNLKTKEIIIKLRSKLDVLLSDDHPPRGELMDKAINYMNTFWTQLFAYLNDGSYSIDNSIAERFIRPLAGERKNSLFFGSDRMARVSAIYHTIISTCKMQGVSVLDYFKRFFSEIVKGRRDYEHLLPLTIGLN</sequence>
<dbReference type="RefSeq" id="WP_022394084.1">
    <property type="nucleotide sequence ID" value="NZ_QRZF01000008.1"/>
</dbReference>
<dbReference type="NCBIfam" id="NF033517">
    <property type="entry name" value="transpos_IS66"/>
    <property type="match status" value="1"/>
</dbReference>